<feature type="compositionally biased region" description="Polar residues" evidence="1">
    <location>
        <begin position="150"/>
        <end position="160"/>
    </location>
</feature>
<dbReference type="InterPro" id="IPR057684">
    <property type="entry name" value="DUF7924"/>
</dbReference>
<gene>
    <name evidence="3" type="ORF">R9X50_00189600</name>
</gene>
<feature type="region of interest" description="Disordered" evidence="1">
    <location>
        <begin position="458"/>
        <end position="525"/>
    </location>
</feature>
<feature type="compositionally biased region" description="Basic and acidic residues" evidence="1">
    <location>
        <begin position="31"/>
        <end position="46"/>
    </location>
</feature>
<keyword evidence="4" id="KW-1185">Reference proteome</keyword>
<evidence type="ECO:0000313" key="4">
    <source>
        <dbReference type="Proteomes" id="UP001303373"/>
    </source>
</evidence>
<accession>A0AAQ3M0H8</accession>
<evidence type="ECO:0000259" key="2">
    <source>
        <dbReference type="Pfam" id="PF25545"/>
    </source>
</evidence>
<name>A0AAQ3M0H8_9PEZI</name>
<feature type="region of interest" description="Disordered" evidence="1">
    <location>
        <begin position="1"/>
        <end position="109"/>
    </location>
</feature>
<evidence type="ECO:0000313" key="3">
    <source>
        <dbReference type="EMBL" id="WPG99087.1"/>
    </source>
</evidence>
<dbReference type="AlphaFoldDB" id="A0AAQ3M0H8"/>
<evidence type="ECO:0000256" key="1">
    <source>
        <dbReference type="SAM" id="MobiDB-lite"/>
    </source>
</evidence>
<feature type="compositionally biased region" description="Polar residues" evidence="1">
    <location>
        <begin position="493"/>
        <end position="515"/>
    </location>
</feature>
<dbReference type="Proteomes" id="UP001303373">
    <property type="component" value="Chromosome 2"/>
</dbReference>
<proteinExistence type="predicted"/>
<feature type="compositionally biased region" description="Polar residues" evidence="1">
    <location>
        <begin position="90"/>
        <end position="109"/>
    </location>
</feature>
<feature type="compositionally biased region" description="Polar residues" evidence="1">
    <location>
        <begin position="470"/>
        <end position="481"/>
    </location>
</feature>
<protein>
    <recommendedName>
        <fullName evidence="2">DUF7924 domain-containing protein</fullName>
    </recommendedName>
</protein>
<sequence length="525" mass="59332">MAGTRDSLAAQATARIPSPRHQETASQGVKKTSDGRQPGERHDSHSVNENQSPPLPPQSQKRLRELKDPTSHGPIERPQKRRRRSPCGPSCNQTFDQGTANSLSASQQSHISHWAEQSTWPKEYFQEDSMYHLLARQKSSASLRRKRSETSLSPSATPSDQRPREEKIAPYRNAAYSTLLETLGNSYMSESRLGITDASKALHEDLLTMECTTPKETLFSENVFDTACRNLLDKNEARIILDFARLLAPSPESLSAFGATDLEVLVESVNEGWNNSIPITNPRPQPDFAVGFRRSMFSDVQLSKIQPFLGDISSLSYFRATYYMFFPFLTCEVKCGATGLDIADRQNAHSMTLAVRGIVELFRLGGKEKELHRELLTFSISHDHRTVRLYGYYPVLDGPKMKIHRRQIHTFDITARNGKERWTTYKFTVAVYHHSITLLRKIQSLVDDLPPDFALQLSQQPESQLSEPSGFSQLSEPSGLSQPFEEQVLTEMPNFQQNPLDLQQTTPITSTQENSASRKKQRHNV</sequence>
<dbReference type="EMBL" id="CP138581">
    <property type="protein sequence ID" value="WPG99087.1"/>
    <property type="molecule type" value="Genomic_DNA"/>
</dbReference>
<dbReference type="PANTHER" id="PTHR42470:SF2">
    <property type="match status" value="1"/>
</dbReference>
<feature type="compositionally biased region" description="Basic and acidic residues" evidence="1">
    <location>
        <begin position="62"/>
        <end position="78"/>
    </location>
</feature>
<dbReference type="PANTHER" id="PTHR42470">
    <property type="entry name" value="VAST DOMAIN-CONTAINING PROTEIN"/>
    <property type="match status" value="1"/>
</dbReference>
<feature type="domain" description="DUF7924" evidence="2">
    <location>
        <begin position="224"/>
        <end position="436"/>
    </location>
</feature>
<feature type="region of interest" description="Disordered" evidence="1">
    <location>
        <begin position="140"/>
        <end position="168"/>
    </location>
</feature>
<dbReference type="Pfam" id="PF25545">
    <property type="entry name" value="DUF7924"/>
    <property type="match status" value="1"/>
</dbReference>
<reference evidence="3 4" key="1">
    <citation type="submission" date="2023-11" db="EMBL/GenBank/DDBJ databases">
        <title>An acidophilic fungus is an integral part of prey digestion in a carnivorous sundew plant.</title>
        <authorList>
            <person name="Tsai I.J."/>
        </authorList>
    </citation>
    <scope>NUCLEOTIDE SEQUENCE [LARGE SCALE GENOMIC DNA]</scope>
    <source>
        <strain evidence="3">169a</strain>
    </source>
</reference>
<feature type="compositionally biased region" description="Low complexity" evidence="1">
    <location>
        <begin position="458"/>
        <end position="469"/>
    </location>
</feature>
<organism evidence="3 4">
    <name type="scientific">Acrodontium crateriforme</name>
    <dbReference type="NCBI Taxonomy" id="150365"/>
    <lineage>
        <taxon>Eukaryota</taxon>
        <taxon>Fungi</taxon>
        <taxon>Dikarya</taxon>
        <taxon>Ascomycota</taxon>
        <taxon>Pezizomycotina</taxon>
        <taxon>Dothideomycetes</taxon>
        <taxon>Dothideomycetidae</taxon>
        <taxon>Mycosphaerellales</taxon>
        <taxon>Teratosphaeriaceae</taxon>
        <taxon>Acrodontium</taxon>
    </lineage>
</organism>